<evidence type="ECO:0000313" key="2">
    <source>
        <dbReference type="EMBL" id="SMO60630.1"/>
    </source>
</evidence>
<dbReference type="InterPro" id="IPR016181">
    <property type="entry name" value="Acyl_CoA_acyltransferase"/>
</dbReference>
<name>A0A521CPM3_9SPHI</name>
<accession>A0A521CPM3</accession>
<dbReference type="GO" id="GO:0016747">
    <property type="term" value="F:acyltransferase activity, transferring groups other than amino-acyl groups"/>
    <property type="evidence" value="ECO:0007669"/>
    <property type="project" value="InterPro"/>
</dbReference>
<dbReference type="AlphaFoldDB" id="A0A521CPM3"/>
<feature type="domain" description="N-acetyltransferase" evidence="1">
    <location>
        <begin position="2"/>
        <end position="155"/>
    </location>
</feature>
<proteinExistence type="predicted"/>
<sequence length="155" mass="18264">MIRFRLAQPTDLDLYFKWANEEHTRRNSYSPGKIPYATHVSWFNSKLQDPNTIFLVFEYEKSGIPIGQVLFDRKENENFIRISIDKDFRGRLLATSMVQEACNYYFEQYPADTISAYIKKDNMASVKAFQHAGFELLSELEFKGFPSFVYTKKKQ</sequence>
<dbReference type="Gene3D" id="3.40.630.30">
    <property type="match status" value="1"/>
</dbReference>
<evidence type="ECO:0000259" key="1">
    <source>
        <dbReference type="PROSITE" id="PS51186"/>
    </source>
</evidence>
<organism evidence="2 3">
    <name type="scientific">Solitalea koreensis</name>
    <dbReference type="NCBI Taxonomy" id="543615"/>
    <lineage>
        <taxon>Bacteria</taxon>
        <taxon>Pseudomonadati</taxon>
        <taxon>Bacteroidota</taxon>
        <taxon>Sphingobacteriia</taxon>
        <taxon>Sphingobacteriales</taxon>
        <taxon>Sphingobacteriaceae</taxon>
        <taxon>Solitalea</taxon>
    </lineage>
</organism>
<protein>
    <submittedName>
        <fullName evidence="2">Protein N-acetyltransferase, RimJ/RimL family</fullName>
    </submittedName>
</protein>
<dbReference type="Pfam" id="PF13302">
    <property type="entry name" value="Acetyltransf_3"/>
    <property type="match status" value="1"/>
</dbReference>
<dbReference type="RefSeq" id="WP_142603203.1">
    <property type="nucleotide sequence ID" value="NZ_FXSZ01000004.1"/>
</dbReference>
<evidence type="ECO:0000313" key="3">
    <source>
        <dbReference type="Proteomes" id="UP000315971"/>
    </source>
</evidence>
<dbReference type="InterPro" id="IPR000182">
    <property type="entry name" value="GNAT_dom"/>
</dbReference>
<dbReference type="PANTHER" id="PTHR43328">
    <property type="entry name" value="ACETYLTRANSFERASE-RELATED"/>
    <property type="match status" value="1"/>
</dbReference>
<dbReference type="SUPFAM" id="SSF55729">
    <property type="entry name" value="Acyl-CoA N-acyltransferases (Nat)"/>
    <property type="match status" value="1"/>
</dbReference>
<gene>
    <name evidence="2" type="ORF">SAMN06265350_104210</name>
</gene>
<dbReference type="EMBL" id="FXSZ01000004">
    <property type="protein sequence ID" value="SMO60630.1"/>
    <property type="molecule type" value="Genomic_DNA"/>
</dbReference>
<dbReference type="OrthoDB" id="6290225at2"/>
<dbReference type="Proteomes" id="UP000315971">
    <property type="component" value="Unassembled WGS sequence"/>
</dbReference>
<keyword evidence="3" id="KW-1185">Reference proteome</keyword>
<dbReference type="PANTHER" id="PTHR43328:SF1">
    <property type="entry name" value="N-ACETYLTRANSFERASE DOMAIN-CONTAINING PROTEIN"/>
    <property type="match status" value="1"/>
</dbReference>
<dbReference type="PROSITE" id="PS51186">
    <property type="entry name" value="GNAT"/>
    <property type="match status" value="1"/>
</dbReference>
<keyword evidence="2" id="KW-0808">Transferase</keyword>
<reference evidence="2 3" key="1">
    <citation type="submission" date="2017-05" db="EMBL/GenBank/DDBJ databases">
        <authorList>
            <person name="Varghese N."/>
            <person name="Submissions S."/>
        </authorList>
    </citation>
    <scope>NUCLEOTIDE SEQUENCE [LARGE SCALE GENOMIC DNA]</scope>
    <source>
        <strain evidence="2 3">DSM 21342</strain>
    </source>
</reference>